<gene>
    <name evidence="6" type="ORF">DX914_00825</name>
</gene>
<protein>
    <submittedName>
        <fullName evidence="6">Sigma-70 family RNA polymerase sigma factor</fullName>
    </submittedName>
</protein>
<evidence type="ECO:0000313" key="6">
    <source>
        <dbReference type="EMBL" id="RDZ27751.1"/>
    </source>
</evidence>
<dbReference type="SUPFAM" id="SSF88659">
    <property type="entry name" value="Sigma3 and sigma4 domains of RNA polymerase sigma factors"/>
    <property type="match status" value="1"/>
</dbReference>
<dbReference type="Pfam" id="PF04542">
    <property type="entry name" value="Sigma70_r2"/>
    <property type="match status" value="1"/>
</dbReference>
<dbReference type="InterPro" id="IPR013324">
    <property type="entry name" value="RNA_pol_sigma_r3/r4-like"/>
</dbReference>
<name>A0A371K1E9_9GAMM</name>
<dbReference type="InterPro" id="IPR000792">
    <property type="entry name" value="Tscrpt_reg_LuxR_C"/>
</dbReference>
<dbReference type="InterPro" id="IPR013249">
    <property type="entry name" value="RNA_pol_sigma70_r4_t2"/>
</dbReference>
<dbReference type="Pfam" id="PF08281">
    <property type="entry name" value="Sigma70_r4_2"/>
    <property type="match status" value="1"/>
</dbReference>
<dbReference type="PROSITE" id="PS00622">
    <property type="entry name" value="HTH_LUXR_1"/>
    <property type="match status" value="1"/>
</dbReference>
<dbReference type="NCBIfam" id="TIGR02937">
    <property type="entry name" value="sigma70-ECF"/>
    <property type="match status" value="1"/>
</dbReference>
<evidence type="ECO:0000256" key="3">
    <source>
        <dbReference type="ARBA" id="ARBA00023082"/>
    </source>
</evidence>
<dbReference type="GO" id="GO:0006352">
    <property type="term" value="P:DNA-templated transcription initiation"/>
    <property type="evidence" value="ECO:0007669"/>
    <property type="project" value="InterPro"/>
</dbReference>
<comment type="similarity">
    <text evidence="1">Belongs to the sigma-70 factor family. ECF subfamily.</text>
</comment>
<feature type="domain" description="HTH luxR-type" evidence="5">
    <location>
        <begin position="145"/>
        <end position="172"/>
    </location>
</feature>
<evidence type="ECO:0000256" key="4">
    <source>
        <dbReference type="ARBA" id="ARBA00023163"/>
    </source>
</evidence>
<keyword evidence="3" id="KW-0731">Sigma factor</keyword>
<dbReference type="GO" id="GO:0003677">
    <property type="term" value="F:DNA binding"/>
    <property type="evidence" value="ECO:0007669"/>
    <property type="project" value="InterPro"/>
</dbReference>
<accession>A0A371K1E9</accession>
<dbReference type="AlphaFoldDB" id="A0A371K1E9"/>
<organism evidence="6 7">
    <name type="scientific">Lysobacter silvisoli</name>
    <dbReference type="NCBI Taxonomy" id="2293254"/>
    <lineage>
        <taxon>Bacteria</taxon>
        <taxon>Pseudomonadati</taxon>
        <taxon>Pseudomonadota</taxon>
        <taxon>Gammaproteobacteria</taxon>
        <taxon>Lysobacterales</taxon>
        <taxon>Lysobacteraceae</taxon>
        <taxon>Lysobacter</taxon>
    </lineage>
</organism>
<evidence type="ECO:0000259" key="5">
    <source>
        <dbReference type="PROSITE" id="PS00622"/>
    </source>
</evidence>
<dbReference type="InterPro" id="IPR039425">
    <property type="entry name" value="RNA_pol_sigma-70-like"/>
</dbReference>
<dbReference type="RefSeq" id="WP_115857194.1">
    <property type="nucleotide sequence ID" value="NZ_QTSU01000001.1"/>
</dbReference>
<keyword evidence="2" id="KW-0805">Transcription regulation</keyword>
<dbReference type="PANTHER" id="PTHR43133:SF45">
    <property type="entry name" value="RNA POLYMERASE ECF-TYPE SIGMA FACTOR"/>
    <property type="match status" value="1"/>
</dbReference>
<dbReference type="GO" id="GO:0016987">
    <property type="term" value="F:sigma factor activity"/>
    <property type="evidence" value="ECO:0007669"/>
    <property type="project" value="UniProtKB-KW"/>
</dbReference>
<dbReference type="InterPro" id="IPR014284">
    <property type="entry name" value="RNA_pol_sigma-70_dom"/>
</dbReference>
<dbReference type="Gene3D" id="1.10.10.10">
    <property type="entry name" value="Winged helix-like DNA-binding domain superfamily/Winged helix DNA-binding domain"/>
    <property type="match status" value="1"/>
</dbReference>
<dbReference type="InterPro" id="IPR007627">
    <property type="entry name" value="RNA_pol_sigma70_r2"/>
</dbReference>
<proteinExistence type="inferred from homology"/>
<evidence type="ECO:0000256" key="1">
    <source>
        <dbReference type="ARBA" id="ARBA00010641"/>
    </source>
</evidence>
<comment type="caution">
    <text evidence="6">The sequence shown here is derived from an EMBL/GenBank/DDBJ whole genome shotgun (WGS) entry which is preliminary data.</text>
</comment>
<keyword evidence="7" id="KW-1185">Reference proteome</keyword>
<keyword evidence="4" id="KW-0804">Transcription</keyword>
<dbReference type="InterPro" id="IPR036388">
    <property type="entry name" value="WH-like_DNA-bd_sf"/>
</dbReference>
<dbReference type="InterPro" id="IPR013325">
    <property type="entry name" value="RNA_pol_sigma_r2"/>
</dbReference>
<reference evidence="6 7" key="1">
    <citation type="submission" date="2018-08" db="EMBL/GenBank/DDBJ databases">
        <title>Lysobacter sp. zong2l5, whole genome shotgun sequence.</title>
        <authorList>
            <person name="Zhang X."/>
            <person name="Feng G."/>
            <person name="Zhu H."/>
        </authorList>
    </citation>
    <scope>NUCLEOTIDE SEQUENCE [LARGE SCALE GENOMIC DNA]</scope>
    <source>
        <strain evidence="7">zong2l5</strain>
    </source>
</reference>
<dbReference type="Proteomes" id="UP000264492">
    <property type="component" value="Unassembled WGS sequence"/>
</dbReference>
<evidence type="ECO:0000256" key="2">
    <source>
        <dbReference type="ARBA" id="ARBA00023015"/>
    </source>
</evidence>
<dbReference type="OrthoDB" id="9780326at2"/>
<dbReference type="EMBL" id="QTSU01000001">
    <property type="protein sequence ID" value="RDZ27751.1"/>
    <property type="molecule type" value="Genomic_DNA"/>
</dbReference>
<dbReference type="Gene3D" id="1.10.1740.10">
    <property type="match status" value="1"/>
</dbReference>
<evidence type="ECO:0000313" key="7">
    <source>
        <dbReference type="Proteomes" id="UP000264492"/>
    </source>
</evidence>
<dbReference type="PANTHER" id="PTHR43133">
    <property type="entry name" value="RNA POLYMERASE ECF-TYPE SIGMA FACTO"/>
    <property type="match status" value="1"/>
</dbReference>
<sequence>MERLGGQVGRQGTAAGEQVRQRFGALLEAHRKIVFKVCHTYCRHADDRADLAQEIAAQLWRAYPGYDPERPFSTWMYRIALNVAISYVRSDGPRQRLAVPLDEDLHDLADDSADHEAAQRVRALHRVIQQLEPLNRALLLLYLEDRSYREIAEVLGISETNVATKINRLKQRIRDDLTA</sequence>
<dbReference type="SUPFAM" id="SSF88946">
    <property type="entry name" value="Sigma2 domain of RNA polymerase sigma factors"/>
    <property type="match status" value="1"/>
</dbReference>